<evidence type="ECO:0000313" key="3">
    <source>
        <dbReference type="EMBL" id="ATD08575.1"/>
    </source>
</evidence>
<dbReference type="Pfam" id="PF25222">
    <property type="entry name" value="DUF7840"/>
    <property type="match status" value="1"/>
</dbReference>
<accession>A0ABM6NI72</accession>
<keyword evidence="4" id="KW-1185">Reference proteome</keyword>
<dbReference type="InterPro" id="IPR057162">
    <property type="entry name" value="DUF7840"/>
</dbReference>
<evidence type="ECO:0000313" key="4">
    <source>
        <dbReference type="Proteomes" id="UP000016521"/>
    </source>
</evidence>
<organism evidence="3 4">
    <name type="scientific">Pseudoalteromonas piscicida</name>
    <dbReference type="NCBI Taxonomy" id="43662"/>
    <lineage>
        <taxon>Bacteria</taxon>
        <taxon>Pseudomonadati</taxon>
        <taxon>Pseudomonadota</taxon>
        <taxon>Gammaproteobacteria</taxon>
        <taxon>Alteromonadales</taxon>
        <taxon>Pseudoalteromonadaceae</taxon>
        <taxon>Pseudoalteromonas</taxon>
    </lineage>
</organism>
<proteinExistence type="predicted"/>
<reference evidence="3 4" key="1">
    <citation type="submission" date="2015-06" db="EMBL/GenBank/DDBJ databases">
        <authorList>
            <person name="Xie B.-B."/>
            <person name="Rong J.-C."/>
            <person name="Qin Q.-L."/>
            <person name="Zhang Y.-Z."/>
        </authorList>
    </citation>
    <scope>NUCLEOTIDE SEQUENCE [LARGE SCALE GENOMIC DNA]</scope>
    <source>
        <strain evidence="3 4">JCM 20779</strain>
    </source>
</reference>
<evidence type="ECO:0008006" key="5">
    <source>
        <dbReference type="Google" id="ProtNLM"/>
    </source>
</evidence>
<dbReference type="Proteomes" id="UP000016521">
    <property type="component" value="Chromosome I"/>
</dbReference>
<feature type="domain" description="DUF7840" evidence="2">
    <location>
        <begin position="255"/>
        <end position="464"/>
    </location>
</feature>
<name>A0ABM6NI72_PSEO7</name>
<sequence length="466" mass="53482">MLLKIGSQSDHNILLDRSVNYGAIVPEDENGLVYIAKGLFGGYQAGFSDQRFFHHHHNYSADELRDLWEYKLNLTPDEVELIIKHLWELLNAQFDYYFADENCAFHIAQLIELVLDKPLTADLPPWVIPVTIFDRLNQAKHQGNSLVSAIHYIPSTSSKFYNLYEKLSPELRSLAVHLYHHQKDFNNEKYQQLPTEQKVTLLEVLMSFIQLQLTLERDETRNSEFKRVLLKERIKLPAGISKAKSLLAITPSDKAPHLATKPSKVSLAVQSQPDSEYTVRFGFRLTYFDSLSPDTARVKFSNLEMLDVELALADNDIDIYKFDVLDLESFNPSYAKGFDNQNWAWRLRLGYEKQQAYCNDCAFFGLNTAAGYAHLLNASSITFALATIETFSINNNYYLSPGIEVGLLSRLNNSFALRTSIAKNTHHATHIKLELSNQLSPQSDVRFGWDYAETSRLSLQLNYYWD</sequence>
<dbReference type="InterPro" id="IPR025178">
    <property type="entry name" value="Lnb_N"/>
</dbReference>
<gene>
    <name evidence="3" type="ORF">PPIS_a3864</name>
</gene>
<dbReference type="EMBL" id="CP011924">
    <property type="protein sequence ID" value="ATD08575.1"/>
    <property type="molecule type" value="Genomic_DNA"/>
</dbReference>
<evidence type="ECO:0000259" key="2">
    <source>
        <dbReference type="Pfam" id="PF25222"/>
    </source>
</evidence>
<evidence type="ECO:0000259" key="1">
    <source>
        <dbReference type="Pfam" id="PF13387"/>
    </source>
</evidence>
<feature type="domain" description="Lnb N-terminal periplasmic" evidence="1">
    <location>
        <begin position="2"/>
        <end position="122"/>
    </location>
</feature>
<dbReference type="Pfam" id="PF13387">
    <property type="entry name" value="Lnb_N"/>
    <property type="match status" value="1"/>
</dbReference>
<protein>
    <recommendedName>
        <fullName evidence="5">DUF4105 domain-containing protein</fullName>
    </recommendedName>
</protein>